<protein>
    <submittedName>
        <fullName evidence="3">Predicted oxidoreductase</fullName>
    </submittedName>
</protein>
<dbReference type="InterPro" id="IPR036812">
    <property type="entry name" value="NAD(P)_OxRdtase_dom_sf"/>
</dbReference>
<dbReference type="InterPro" id="IPR023210">
    <property type="entry name" value="NADP_OxRdtase_dom"/>
</dbReference>
<proteinExistence type="predicted"/>
<name>A0A1N6EY16_9BACT</name>
<keyword evidence="4" id="KW-1185">Reference proteome</keyword>
<dbReference type="AlphaFoldDB" id="A0A1N6EY16"/>
<dbReference type="GO" id="GO:0016491">
    <property type="term" value="F:oxidoreductase activity"/>
    <property type="evidence" value="ECO:0007669"/>
    <property type="project" value="UniProtKB-KW"/>
</dbReference>
<dbReference type="GO" id="GO:0005829">
    <property type="term" value="C:cytosol"/>
    <property type="evidence" value="ECO:0007669"/>
    <property type="project" value="TreeGrafter"/>
</dbReference>
<dbReference type="Proteomes" id="UP000185003">
    <property type="component" value="Unassembled WGS sequence"/>
</dbReference>
<dbReference type="RefSeq" id="WP_074239004.1">
    <property type="nucleotide sequence ID" value="NZ_FSRA01000001.1"/>
</dbReference>
<dbReference type="Pfam" id="PF00248">
    <property type="entry name" value="Aldo_ket_red"/>
    <property type="match status" value="1"/>
</dbReference>
<evidence type="ECO:0000256" key="1">
    <source>
        <dbReference type="ARBA" id="ARBA00023002"/>
    </source>
</evidence>
<evidence type="ECO:0000259" key="2">
    <source>
        <dbReference type="Pfam" id="PF00248"/>
    </source>
</evidence>
<dbReference type="PANTHER" id="PTHR43364">
    <property type="entry name" value="NADH-SPECIFIC METHYLGLYOXAL REDUCTASE-RELATED"/>
    <property type="match status" value="1"/>
</dbReference>
<dbReference type="SUPFAM" id="SSF51430">
    <property type="entry name" value="NAD(P)-linked oxidoreductase"/>
    <property type="match status" value="1"/>
</dbReference>
<dbReference type="PANTHER" id="PTHR43364:SF4">
    <property type="entry name" value="NAD(P)-LINKED OXIDOREDUCTASE SUPERFAMILY PROTEIN"/>
    <property type="match status" value="1"/>
</dbReference>
<dbReference type="OrthoDB" id="9773828at2"/>
<keyword evidence="1" id="KW-0560">Oxidoreductase</keyword>
<feature type="domain" description="NADP-dependent oxidoreductase" evidence="2">
    <location>
        <begin position="16"/>
        <end position="323"/>
    </location>
</feature>
<sequence>MEYRQLGQSDLQVSAITFGAWAIGGWMWGGTERKDAREAIRASIDQGVTSIDTAPIYGMGTSEEIVGEALEGIARDKVQVLTKFGLTWEGSKGQFYFKSKDNSNKDIDIYKYAGKEHVIKECEDSLRRLRTDYIDLYQIHWADETTPIEETFEAVLRLQEQGKIRAAGVCNYNAAQMERAESVLSLASNQVPFSMVERTIEKELVPYCIENKKGILAYSPLQRGILTGKIKPGHQFGEGDHRPGTKFYQPDNIARINAFLGLIKPLAETKNATLAQLVIRWTIERPGITVALVGARDAGQAVQNAKAIDIKLAPEEIDFINKHLHALTLV</sequence>
<dbReference type="STRING" id="536979.SAMN04488055_1900"/>
<evidence type="ECO:0000313" key="4">
    <source>
        <dbReference type="Proteomes" id="UP000185003"/>
    </source>
</evidence>
<organism evidence="3 4">
    <name type="scientific">Chitinophaga niabensis</name>
    <dbReference type="NCBI Taxonomy" id="536979"/>
    <lineage>
        <taxon>Bacteria</taxon>
        <taxon>Pseudomonadati</taxon>
        <taxon>Bacteroidota</taxon>
        <taxon>Chitinophagia</taxon>
        <taxon>Chitinophagales</taxon>
        <taxon>Chitinophagaceae</taxon>
        <taxon>Chitinophaga</taxon>
    </lineage>
</organism>
<dbReference type="EMBL" id="FSRA01000001">
    <property type="protein sequence ID" value="SIN87942.1"/>
    <property type="molecule type" value="Genomic_DNA"/>
</dbReference>
<gene>
    <name evidence="3" type="ORF">SAMN04488055_1900</name>
</gene>
<dbReference type="Gene3D" id="3.20.20.100">
    <property type="entry name" value="NADP-dependent oxidoreductase domain"/>
    <property type="match status" value="1"/>
</dbReference>
<dbReference type="InterPro" id="IPR050523">
    <property type="entry name" value="AKR_Detox_Biosynth"/>
</dbReference>
<reference evidence="3 4" key="1">
    <citation type="submission" date="2016-11" db="EMBL/GenBank/DDBJ databases">
        <authorList>
            <person name="Jaros S."/>
            <person name="Januszkiewicz K."/>
            <person name="Wedrychowicz H."/>
        </authorList>
    </citation>
    <scope>NUCLEOTIDE SEQUENCE [LARGE SCALE GENOMIC DNA]</scope>
    <source>
        <strain evidence="3 4">DSM 24787</strain>
    </source>
</reference>
<evidence type="ECO:0000313" key="3">
    <source>
        <dbReference type="EMBL" id="SIN87942.1"/>
    </source>
</evidence>
<accession>A0A1N6EY16</accession>